<dbReference type="PANTHER" id="PTHR46513">
    <property type="entry name" value="VITELLOGENIN RECEPTOR-LIKE PROTEIN-RELATED-RELATED"/>
    <property type="match status" value="1"/>
</dbReference>
<dbReference type="SMART" id="SM00135">
    <property type="entry name" value="LY"/>
    <property type="match status" value="2"/>
</dbReference>
<dbReference type="Proteomes" id="UP000095283">
    <property type="component" value="Unplaced"/>
</dbReference>
<dbReference type="PANTHER" id="PTHR46513:SF13">
    <property type="entry name" value="EGF-LIKE DOMAIN-CONTAINING PROTEIN"/>
    <property type="match status" value="1"/>
</dbReference>
<dbReference type="SUPFAM" id="SSF63825">
    <property type="entry name" value="YWTD domain"/>
    <property type="match status" value="1"/>
</dbReference>
<feature type="repeat" description="LDL-receptor class B" evidence="1">
    <location>
        <begin position="40"/>
        <end position="84"/>
    </location>
</feature>
<name>A0A1I7WFR2_HETBA</name>
<reference evidence="3" key="1">
    <citation type="submission" date="2016-11" db="UniProtKB">
        <authorList>
            <consortium name="WormBaseParasite"/>
        </authorList>
    </citation>
    <scope>IDENTIFICATION</scope>
</reference>
<proteinExistence type="predicted"/>
<dbReference type="InterPro" id="IPR050778">
    <property type="entry name" value="Cueball_EGF_LRP_Nidogen"/>
</dbReference>
<protein>
    <submittedName>
        <fullName evidence="3">Low-density lipoprotein receptor-related protein 6</fullName>
    </submittedName>
</protein>
<evidence type="ECO:0000313" key="3">
    <source>
        <dbReference type="WBParaSite" id="Hba_03818"/>
    </source>
</evidence>
<dbReference type="InterPro" id="IPR011042">
    <property type="entry name" value="6-blade_b-propeller_TolB-like"/>
</dbReference>
<dbReference type="InterPro" id="IPR000033">
    <property type="entry name" value="LDLR_classB_rpt"/>
</dbReference>
<evidence type="ECO:0000256" key="1">
    <source>
        <dbReference type="PROSITE-ProRule" id="PRU00461"/>
    </source>
</evidence>
<accession>A0A1I7WFR2</accession>
<dbReference type="AlphaFoldDB" id="A0A1I7WFR2"/>
<dbReference type="PROSITE" id="PS51120">
    <property type="entry name" value="LDLRB"/>
    <property type="match status" value="1"/>
</dbReference>
<dbReference type="WBParaSite" id="Hba_03818">
    <property type="protein sequence ID" value="Hba_03818"/>
    <property type="gene ID" value="Hba_03818"/>
</dbReference>
<dbReference type="Gene3D" id="2.120.10.30">
    <property type="entry name" value="TolB, C-terminal domain"/>
    <property type="match status" value="1"/>
</dbReference>
<keyword evidence="2" id="KW-1185">Reference proteome</keyword>
<organism evidence="2 3">
    <name type="scientific">Heterorhabditis bacteriophora</name>
    <name type="common">Entomopathogenic nematode worm</name>
    <dbReference type="NCBI Taxonomy" id="37862"/>
    <lineage>
        <taxon>Eukaryota</taxon>
        <taxon>Metazoa</taxon>
        <taxon>Ecdysozoa</taxon>
        <taxon>Nematoda</taxon>
        <taxon>Chromadorea</taxon>
        <taxon>Rhabditida</taxon>
        <taxon>Rhabditina</taxon>
        <taxon>Rhabditomorpha</taxon>
        <taxon>Strongyloidea</taxon>
        <taxon>Heterorhabditidae</taxon>
        <taxon>Heterorhabditis</taxon>
    </lineage>
</organism>
<evidence type="ECO:0000313" key="2">
    <source>
        <dbReference type="Proteomes" id="UP000095283"/>
    </source>
</evidence>
<sequence>MFFTNQFKLEGAAMDGTRRRVLINTHTHQVSGIVVDISAKRVYWVDPKVDRLESIDYQGNDRRVVAQGMNNVPHPFGLALFDQYLYWTDWTRLGVVKIEKFGSNPELIWFIIIINF</sequence>